<keyword evidence="2" id="KW-1185">Reference proteome</keyword>
<dbReference type="AlphaFoldDB" id="A0A9W8TC51"/>
<dbReference type="Proteomes" id="UP001140502">
    <property type="component" value="Unassembled WGS sequence"/>
</dbReference>
<proteinExistence type="predicted"/>
<evidence type="ECO:0000313" key="1">
    <source>
        <dbReference type="EMBL" id="KAJ4309583.1"/>
    </source>
</evidence>
<dbReference type="OrthoDB" id="9984533at2759"/>
<dbReference type="EMBL" id="JAPEUR010000425">
    <property type="protein sequence ID" value="KAJ4309583.1"/>
    <property type="molecule type" value="Genomic_DNA"/>
</dbReference>
<sequence>MPWLFDVLLAEIPNKPVNWEEVYKMLHLAVFSRSRHTRQGLVNRKRIWQTCSSLVEAYQEEKAIQDKEREVMPETMIDAVVDTETKPNYRTCRELLFLRNFADLDFVHPKIVVDWTRDVVLKKIEVGNCGFVYKESMNLDLEDQVFFPADGWLAGISIRTIHDLDDDGMFLGEIVIAGIHFPFNIPPIGGHADFGDPVSDATHLLAPRPGHFIVGFKVYDDDEGKVVGIELIQQRLAKLGMPRRRIMHDMVSAGIWKAEDTKEKFWLGVDEW</sequence>
<comment type="caution">
    <text evidence="1">The sequence shown here is derived from an EMBL/GenBank/DDBJ whole genome shotgun (WGS) entry which is preliminary data.</text>
</comment>
<organism evidence="1 2">
    <name type="scientific">Fusarium piperis</name>
    <dbReference type="NCBI Taxonomy" id="1435070"/>
    <lineage>
        <taxon>Eukaryota</taxon>
        <taxon>Fungi</taxon>
        <taxon>Dikarya</taxon>
        <taxon>Ascomycota</taxon>
        <taxon>Pezizomycotina</taxon>
        <taxon>Sordariomycetes</taxon>
        <taxon>Hypocreomycetidae</taxon>
        <taxon>Hypocreales</taxon>
        <taxon>Nectriaceae</taxon>
        <taxon>Fusarium</taxon>
        <taxon>Fusarium solani species complex</taxon>
    </lineage>
</organism>
<reference evidence="1" key="1">
    <citation type="submission" date="2022-10" db="EMBL/GenBank/DDBJ databases">
        <title>Tapping the CABI collections for fungal endophytes: first genome assemblies for Collariella, Neodidymelliopsis, Ascochyta clinopodiicola, Didymella pomorum, Didymosphaeria variabile, Neocosmospora piperis and Neocucurbitaria cava.</title>
        <authorList>
            <person name="Hill R."/>
        </authorList>
    </citation>
    <scope>NUCLEOTIDE SEQUENCE</scope>
    <source>
        <strain evidence="1">IMI 366586</strain>
    </source>
</reference>
<name>A0A9W8TC51_9HYPO</name>
<protein>
    <submittedName>
        <fullName evidence="1">Uncharacterized protein</fullName>
    </submittedName>
</protein>
<gene>
    <name evidence="1" type="ORF">N0V84_011425</name>
</gene>
<accession>A0A9W8TC51</accession>
<evidence type="ECO:0000313" key="2">
    <source>
        <dbReference type="Proteomes" id="UP001140502"/>
    </source>
</evidence>